<name>A0A211YV74_9PROT</name>
<reference evidence="3" key="1">
    <citation type="submission" date="2017-05" db="EMBL/GenBank/DDBJ databases">
        <authorList>
            <person name="Macchi M."/>
            <person name="Festa S."/>
            <person name="Coppotelli B.M."/>
            <person name="Morelli I.S."/>
        </authorList>
    </citation>
    <scope>NUCLEOTIDE SEQUENCE [LARGE SCALE GENOMIC DNA]</scope>
    <source>
        <strain evidence="3">I</strain>
    </source>
</reference>
<accession>A0A211YV74</accession>
<proteinExistence type="predicted"/>
<sequence length="195" mass="20283">MGRGFSIKAAGLFVLAALCLPAMDAVGAPPPKRRPSVDVGSDTPIRFVSGPFAGVAVRTGSHLDQPFDADTPYAQDQAIYAAAGLRLTIHWARLGGGRIWTTAADPALLDEWVEILRKTNSGLTTIVLESSGEPVNGLPAVTKTVVYTGADRRCGVFVLGRDANRISGHLCGVGSQAIPLRATLLGLSIKGVVGP</sequence>
<dbReference type="OrthoDB" id="9824132at2"/>
<feature type="chain" id="PRO_5013143480" evidence="1">
    <location>
        <begin position="25"/>
        <end position="195"/>
    </location>
</feature>
<organism evidence="2 3">
    <name type="scientific">Inquilinus limosus</name>
    <dbReference type="NCBI Taxonomy" id="171674"/>
    <lineage>
        <taxon>Bacteria</taxon>
        <taxon>Pseudomonadati</taxon>
        <taxon>Pseudomonadota</taxon>
        <taxon>Alphaproteobacteria</taxon>
        <taxon>Rhodospirillales</taxon>
        <taxon>Rhodospirillaceae</taxon>
        <taxon>Inquilinus</taxon>
    </lineage>
</organism>
<evidence type="ECO:0000313" key="3">
    <source>
        <dbReference type="Proteomes" id="UP000196655"/>
    </source>
</evidence>
<gene>
    <name evidence="2" type="ORF">BWR60_34670</name>
</gene>
<dbReference type="Proteomes" id="UP000196655">
    <property type="component" value="Unassembled WGS sequence"/>
</dbReference>
<feature type="signal peptide" evidence="1">
    <location>
        <begin position="1"/>
        <end position="24"/>
    </location>
</feature>
<evidence type="ECO:0000256" key="1">
    <source>
        <dbReference type="SAM" id="SignalP"/>
    </source>
</evidence>
<keyword evidence="1" id="KW-0732">Signal</keyword>
<keyword evidence="3" id="KW-1185">Reference proteome</keyword>
<dbReference type="RefSeq" id="WP_088157692.1">
    <property type="nucleotide sequence ID" value="NZ_NHON01000159.1"/>
</dbReference>
<comment type="caution">
    <text evidence="2">The sequence shown here is derived from an EMBL/GenBank/DDBJ whole genome shotgun (WGS) entry which is preliminary data.</text>
</comment>
<dbReference type="EMBL" id="NHON01000159">
    <property type="protein sequence ID" value="OWJ56747.1"/>
    <property type="molecule type" value="Genomic_DNA"/>
</dbReference>
<dbReference type="AlphaFoldDB" id="A0A211YV74"/>
<evidence type="ECO:0000313" key="2">
    <source>
        <dbReference type="EMBL" id="OWJ56747.1"/>
    </source>
</evidence>
<protein>
    <submittedName>
        <fullName evidence="2">Uncharacterized protein</fullName>
    </submittedName>
</protein>